<keyword evidence="3" id="KW-0378">Hydrolase</keyword>
<dbReference type="Gene3D" id="3.40.50.1820">
    <property type="entry name" value="alpha/beta hydrolase"/>
    <property type="match status" value="2"/>
</dbReference>
<keyword evidence="4" id="KW-0720">Serine protease</keyword>
<name>A0ABQ4A7Q5_9ACTN</name>
<dbReference type="InterPro" id="IPR023302">
    <property type="entry name" value="Pept_S9A_N"/>
</dbReference>
<evidence type="ECO:0000256" key="3">
    <source>
        <dbReference type="ARBA" id="ARBA00022801"/>
    </source>
</evidence>
<sequence length="655" mass="70438">MTDDPFRWLEDPDHPRTQEWLADQQNELWKEMTGTDRDGWADALGETQRRTAGLPVRPPVERGPRTFRQERTQHTDHVITVELAGVRKVLVDPTRAGARGKLAGWHVDPTGILVAVQIHEAGREGGGLWLYDSITGDPVRFLPDAAPYAAVTWLGDWLAYTGGTRADHRLRALRVPDGDITELRLPIPGPVRAGLSATPDGTRLLLQVRAAAGRPAAYWLARWRDGAELDWIAVPVPLTGIADTGMDNGRLYLAGTDVIGIELAALEAGRPVLPEQVLGAQDGSTIGLVRALRGPDGRTALLLLRRESTSRVVQLWDPGPPPRLTGSFRWPAAVQLGDVAPSPGRLGDAAWMLAEDPRYGAWLHRITAGDPLTMPGVEHSTLREFVSVSADGTQVPITVAEPDAGAIRTRPTLMTVYGGFGISLEPGFDLMLATWLDAGGRVAWVHARGGSERGEPWAAAGRGAGKHNTVADFRAAARHLADHGYVRAGQLTAMGVSNGGLVVASAMTSEPELFSAVVGVAPLADMLRYHLGGLGGTWLREYGDPDDPAAAGWLVTYSPLHQVRPNRRYPSVLLATGANDDRVPPWHAWKLSMALQQANTADTKVLLDHDLTSGHRGRDGLPGHLLAVHVLTLLSRATGLHAPALPASVDALSWP</sequence>
<dbReference type="SUPFAM" id="SSF53474">
    <property type="entry name" value="alpha/beta-Hydrolases"/>
    <property type="match status" value="1"/>
</dbReference>
<dbReference type="EMBL" id="BOMN01000157">
    <property type="protein sequence ID" value="GIE26897.1"/>
    <property type="molecule type" value="Genomic_DNA"/>
</dbReference>
<protein>
    <recommendedName>
        <fullName evidence="9">Prolyl oligopeptidase</fullName>
    </recommendedName>
</protein>
<dbReference type="PROSITE" id="PS00708">
    <property type="entry name" value="PRO_ENDOPEP_SER"/>
    <property type="match status" value="1"/>
</dbReference>
<comment type="caution">
    <text evidence="7">The sequence shown here is derived from an EMBL/GenBank/DDBJ whole genome shotgun (WGS) entry which is preliminary data.</text>
</comment>
<dbReference type="InterPro" id="IPR051167">
    <property type="entry name" value="Prolyl_oligopep/macrocyclase"/>
</dbReference>
<gene>
    <name evidence="7" type="ORF">Ahu01nite_099990</name>
</gene>
<evidence type="ECO:0000313" key="7">
    <source>
        <dbReference type="EMBL" id="GIE26897.1"/>
    </source>
</evidence>
<dbReference type="SUPFAM" id="SSF50993">
    <property type="entry name" value="Peptidase/esterase 'gauge' domain"/>
    <property type="match status" value="1"/>
</dbReference>
<evidence type="ECO:0000256" key="4">
    <source>
        <dbReference type="ARBA" id="ARBA00022825"/>
    </source>
</evidence>
<organism evidence="7 8">
    <name type="scientific">Winogradskya humida</name>
    <dbReference type="NCBI Taxonomy" id="113566"/>
    <lineage>
        <taxon>Bacteria</taxon>
        <taxon>Bacillati</taxon>
        <taxon>Actinomycetota</taxon>
        <taxon>Actinomycetes</taxon>
        <taxon>Micromonosporales</taxon>
        <taxon>Micromonosporaceae</taxon>
        <taxon>Winogradskya</taxon>
    </lineage>
</organism>
<comment type="similarity">
    <text evidence="1">Belongs to the peptidase S9A family.</text>
</comment>
<dbReference type="PRINTS" id="PR00862">
    <property type="entry name" value="PROLIGOPTASE"/>
</dbReference>
<dbReference type="Gene3D" id="2.130.10.120">
    <property type="entry name" value="Prolyl oligopeptidase, N-terminal domain"/>
    <property type="match status" value="1"/>
</dbReference>
<evidence type="ECO:0000259" key="5">
    <source>
        <dbReference type="Pfam" id="PF00326"/>
    </source>
</evidence>
<dbReference type="Pfam" id="PF00326">
    <property type="entry name" value="Peptidase_S9"/>
    <property type="match status" value="1"/>
</dbReference>
<dbReference type="Proteomes" id="UP000603200">
    <property type="component" value="Unassembled WGS sequence"/>
</dbReference>
<dbReference type="InterPro" id="IPR002470">
    <property type="entry name" value="Peptidase_S9A"/>
</dbReference>
<evidence type="ECO:0000259" key="6">
    <source>
        <dbReference type="Pfam" id="PF02897"/>
    </source>
</evidence>
<feature type="domain" description="Peptidase S9A N-terminal" evidence="6">
    <location>
        <begin position="3"/>
        <end position="156"/>
    </location>
</feature>
<reference evidence="7 8" key="1">
    <citation type="submission" date="2021-01" db="EMBL/GenBank/DDBJ databases">
        <title>Whole genome shotgun sequence of Actinoplanes humidus NBRC 14915.</title>
        <authorList>
            <person name="Komaki H."/>
            <person name="Tamura T."/>
        </authorList>
    </citation>
    <scope>NUCLEOTIDE SEQUENCE [LARGE SCALE GENOMIC DNA]</scope>
    <source>
        <strain evidence="7 8">NBRC 14915</strain>
    </source>
</reference>
<dbReference type="RefSeq" id="WP_203843787.1">
    <property type="nucleotide sequence ID" value="NZ_BAAATV010000048.1"/>
</dbReference>
<evidence type="ECO:0008006" key="9">
    <source>
        <dbReference type="Google" id="ProtNLM"/>
    </source>
</evidence>
<dbReference type="PANTHER" id="PTHR42881:SF13">
    <property type="entry name" value="PROLYL ENDOPEPTIDASE"/>
    <property type="match status" value="1"/>
</dbReference>
<dbReference type="InterPro" id="IPR029058">
    <property type="entry name" value="AB_hydrolase_fold"/>
</dbReference>
<keyword evidence="8" id="KW-1185">Reference proteome</keyword>
<evidence type="ECO:0000313" key="8">
    <source>
        <dbReference type="Proteomes" id="UP000603200"/>
    </source>
</evidence>
<dbReference type="PANTHER" id="PTHR42881">
    <property type="entry name" value="PROLYL ENDOPEPTIDASE"/>
    <property type="match status" value="1"/>
</dbReference>
<proteinExistence type="inferred from homology"/>
<dbReference type="Pfam" id="PF02897">
    <property type="entry name" value="Peptidase_S9_N"/>
    <property type="match status" value="1"/>
</dbReference>
<accession>A0ABQ4A7Q5</accession>
<feature type="domain" description="Peptidase S9 prolyl oligopeptidase catalytic" evidence="5">
    <location>
        <begin position="428"/>
        <end position="618"/>
    </location>
</feature>
<evidence type="ECO:0000256" key="1">
    <source>
        <dbReference type="ARBA" id="ARBA00005228"/>
    </source>
</evidence>
<dbReference type="InterPro" id="IPR002471">
    <property type="entry name" value="Pept_S9_AS"/>
</dbReference>
<dbReference type="InterPro" id="IPR001375">
    <property type="entry name" value="Peptidase_S9_cat"/>
</dbReference>
<keyword evidence="2" id="KW-0645">Protease</keyword>
<evidence type="ECO:0000256" key="2">
    <source>
        <dbReference type="ARBA" id="ARBA00022670"/>
    </source>
</evidence>